<dbReference type="GO" id="GO:0003723">
    <property type="term" value="F:RNA binding"/>
    <property type="evidence" value="ECO:0007669"/>
    <property type="project" value="UniProtKB-UniRule"/>
</dbReference>
<dbReference type="PROSITE" id="PS50102">
    <property type="entry name" value="RRM"/>
    <property type="match status" value="1"/>
</dbReference>
<dbReference type="VEuPathDB" id="VectorBase:AARA21_004185"/>
<dbReference type="RefSeq" id="XP_040162401.1">
    <property type="nucleotide sequence ID" value="XM_040306467.1"/>
</dbReference>
<dbReference type="CTD" id="51773"/>
<sequence length="224" mass="22086">MGDSKGTRVYVGNLTDKVKKEDLEGEFTKYGKLNSVWVAFNPPGFAFIEFENKEEAETACDNLNGQDILGSKLRVEISKGRRNPRGASRGFRGPPGRNGGSGGGSIGGSGGGSSFRNGSRGGFRDGGGSSYRSGSSGGGGSSFRGGSRSSGRFDGGYGSSGGGGGRSSGYSRDGGRDGGYGSSGGSFGGGGGYGGGRSSGGGGGGGGGGGRFRSRSPVGGRGRY</sequence>
<dbReference type="FunFam" id="3.30.70.330:FF:000540">
    <property type="entry name" value="RNA-binding protein Rsf1"/>
    <property type="match status" value="1"/>
</dbReference>
<evidence type="ECO:0000313" key="2">
    <source>
        <dbReference type="EnsemblMetazoa" id="AARA008682-PA"/>
    </source>
</evidence>
<proteinExistence type="predicted"/>
<dbReference type="InterPro" id="IPR012677">
    <property type="entry name" value="Nucleotide-bd_a/b_plait_sf"/>
</dbReference>
<dbReference type="GeneID" id="120900004"/>
<dbReference type="RefSeq" id="XP_040162403.1">
    <property type="nucleotide sequence ID" value="XM_040306469.1"/>
</dbReference>
<dbReference type="RefSeq" id="XP_040162402.1">
    <property type="nucleotide sequence ID" value="XM_040306468.1"/>
</dbReference>
<evidence type="ECO:0000313" key="3">
    <source>
        <dbReference type="Proteomes" id="UP000075840"/>
    </source>
</evidence>
<dbReference type="KEGG" id="aara:120900004"/>
<dbReference type="InterPro" id="IPR000504">
    <property type="entry name" value="RRM_dom"/>
</dbReference>
<dbReference type="Proteomes" id="UP000075840">
    <property type="component" value="Unassembled WGS sequence"/>
</dbReference>
<dbReference type="PANTHER" id="PTHR23147">
    <property type="entry name" value="SERINE/ARGININE RICH SPLICING FACTOR"/>
    <property type="match status" value="1"/>
</dbReference>
<feature type="compositionally biased region" description="Gly residues" evidence="1">
    <location>
        <begin position="177"/>
        <end position="211"/>
    </location>
</feature>
<dbReference type="CDD" id="cd12373">
    <property type="entry name" value="RRM_SRSF3_like"/>
    <property type="match status" value="1"/>
</dbReference>
<reference evidence="2" key="1">
    <citation type="submission" date="2022-08" db="UniProtKB">
        <authorList>
            <consortium name="EnsemblMetazoa"/>
        </authorList>
    </citation>
    <scope>IDENTIFICATION</scope>
    <source>
        <strain evidence="2">Dongola</strain>
    </source>
</reference>
<organism evidence="2 3">
    <name type="scientific">Anopheles arabiensis</name>
    <name type="common">Mosquito</name>
    <dbReference type="NCBI Taxonomy" id="7173"/>
    <lineage>
        <taxon>Eukaryota</taxon>
        <taxon>Metazoa</taxon>
        <taxon>Ecdysozoa</taxon>
        <taxon>Arthropoda</taxon>
        <taxon>Hexapoda</taxon>
        <taxon>Insecta</taxon>
        <taxon>Pterygota</taxon>
        <taxon>Neoptera</taxon>
        <taxon>Endopterygota</taxon>
        <taxon>Diptera</taxon>
        <taxon>Nematocera</taxon>
        <taxon>Culicoidea</taxon>
        <taxon>Culicidae</taxon>
        <taxon>Anophelinae</taxon>
        <taxon>Anopheles</taxon>
    </lineage>
</organism>
<accession>A0A182I532</accession>
<dbReference type="EMBL" id="APCN01003774">
    <property type="status" value="NOT_ANNOTATED_CDS"/>
    <property type="molecule type" value="Genomic_DNA"/>
</dbReference>
<protein>
    <submittedName>
        <fullName evidence="2">Uncharacterized protein</fullName>
    </submittedName>
</protein>
<dbReference type="SMART" id="SM00360">
    <property type="entry name" value="RRM"/>
    <property type="match status" value="1"/>
</dbReference>
<dbReference type="Pfam" id="PF00076">
    <property type="entry name" value="RRM_1"/>
    <property type="match status" value="1"/>
</dbReference>
<dbReference type="Gene3D" id="3.30.70.330">
    <property type="match status" value="1"/>
</dbReference>
<dbReference type="InterPro" id="IPR035979">
    <property type="entry name" value="RBD_domain_sf"/>
</dbReference>
<feature type="compositionally biased region" description="Gly residues" evidence="1">
    <location>
        <begin position="153"/>
        <end position="167"/>
    </location>
</feature>
<dbReference type="SUPFAM" id="SSF54928">
    <property type="entry name" value="RNA-binding domain, RBD"/>
    <property type="match status" value="1"/>
</dbReference>
<dbReference type="EnsemblMetazoa" id="AARA008682-RA">
    <property type="protein sequence ID" value="AARA008682-PA"/>
    <property type="gene ID" value="AARA008682"/>
</dbReference>
<keyword evidence="3" id="KW-1185">Reference proteome</keyword>
<dbReference type="VEuPathDB" id="VectorBase:AARA008682"/>
<feature type="region of interest" description="Disordered" evidence="1">
    <location>
        <begin position="76"/>
        <end position="224"/>
    </location>
</feature>
<name>A0A182I532_ANOAR</name>
<dbReference type="InterPro" id="IPR050907">
    <property type="entry name" value="SRSF"/>
</dbReference>
<feature type="compositionally biased region" description="Gly residues" evidence="1">
    <location>
        <begin position="96"/>
        <end position="143"/>
    </location>
</feature>
<dbReference type="AlphaFoldDB" id="A0A182I532"/>
<evidence type="ECO:0000256" key="1">
    <source>
        <dbReference type="SAM" id="MobiDB-lite"/>
    </source>
</evidence>